<dbReference type="AlphaFoldDB" id="A0A3D8QKN2"/>
<dbReference type="EMBL" id="PDLM01000014">
    <property type="protein sequence ID" value="RDW62386.1"/>
    <property type="molecule type" value="Genomic_DNA"/>
</dbReference>
<comment type="caution">
    <text evidence="1">The sequence shown here is derived from an EMBL/GenBank/DDBJ whole genome shotgun (WGS) entry which is preliminary data.</text>
</comment>
<organism evidence="1 2">
    <name type="scientific">Coleophoma cylindrospora</name>
    <dbReference type="NCBI Taxonomy" id="1849047"/>
    <lineage>
        <taxon>Eukaryota</taxon>
        <taxon>Fungi</taxon>
        <taxon>Dikarya</taxon>
        <taxon>Ascomycota</taxon>
        <taxon>Pezizomycotina</taxon>
        <taxon>Leotiomycetes</taxon>
        <taxon>Helotiales</taxon>
        <taxon>Dermateaceae</taxon>
        <taxon>Coleophoma</taxon>
    </lineage>
</organism>
<name>A0A3D8QKN2_9HELO</name>
<sequence>MSFQDERVLLPRTWHRGPVTLQVNAESRKVAQRYYRKRSGSHDTYYSDASDKIFGRKTDTQEAPGRTAAVAQQAAETNLFTTKYDFYLGGMPCAGRSAILVMWFWAHEGLFTIPEFSCSRKPSSIFTAYAESTAVLIHDFKDCGETFKSSLQRASQSDKFPDHMSGKIGLMLLALLNLEQQGSVVYFSTSLSSSFCERQVNSDTVPFRQPCMEQNSASYQWMLRAMWQDMKGLDRIV</sequence>
<keyword evidence="2" id="KW-1185">Reference proteome</keyword>
<dbReference type="Proteomes" id="UP000256645">
    <property type="component" value="Unassembled WGS sequence"/>
</dbReference>
<protein>
    <submittedName>
        <fullName evidence="1">Uncharacterized protein</fullName>
    </submittedName>
</protein>
<gene>
    <name evidence="1" type="ORF">BP6252_11819</name>
</gene>
<proteinExistence type="predicted"/>
<reference evidence="1 2" key="1">
    <citation type="journal article" date="2018" name="IMA Fungus">
        <title>IMA Genome-F 9: Draft genome sequence of Annulohypoxylon stygium, Aspergillus mulundensis, Berkeleyomyces basicola (syn. Thielaviopsis basicola), Ceratocystis smalleyi, two Cercospora beticola strains, Coleophoma cylindrospora, Fusarium fracticaudum, Phialophora cf. hyalina, and Morchella septimelata.</title>
        <authorList>
            <person name="Wingfield B.D."/>
            <person name="Bills G.F."/>
            <person name="Dong Y."/>
            <person name="Huang W."/>
            <person name="Nel W.J."/>
            <person name="Swalarsk-Parry B.S."/>
            <person name="Vaghefi N."/>
            <person name="Wilken P.M."/>
            <person name="An Z."/>
            <person name="de Beer Z.W."/>
            <person name="De Vos L."/>
            <person name="Chen L."/>
            <person name="Duong T.A."/>
            <person name="Gao Y."/>
            <person name="Hammerbacher A."/>
            <person name="Kikkert J.R."/>
            <person name="Li Y."/>
            <person name="Li H."/>
            <person name="Li K."/>
            <person name="Li Q."/>
            <person name="Liu X."/>
            <person name="Ma X."/>
            <person name="Naidoo K."/>
            <person name="Pethybridge S.J."/>
            <person name="Sun J."/>
            <person name="Steenkamp E.T."/>
            <person name="van der Nest M.A."/>
            <person name="van Wyk S."/>
            <person name="Wingfield M.J."/>
            <person name="Xiong C."/>
            <person name="Yue Q."/>
            <person name="Zhang X."/>
        </authorList>
    </citation>
    <scope>NUCLEOTIDE SEQUENCE [LARGE SCALE GENOMIC DNA]</scope>
    <source>
        <strain evidence="1 2">BP6252</strain>
    </source>
</reference>
<evidence type="ECO:0000313" key="1">
    <source>
        <dbReference type="EMBL" id="RDW62386.1"/>
    </source>
</evidence>
<accession>A0A3D8QKN2</accession>
<evidence type="ECO:0000313" key="2">
    <source>
        <dbReference type="Proteomes" id="UP000256645"/>
    </source>
</evidence>